<dbReference type="OrthoDB" id="10569095at2759"/>
<reference evidence="2" key="2">
    <citation type="submission" date="2015-01" db="EMBL/GenBank/DDBJ databases">
        <title>Evolutionary Origins and Diversification of the Mycorrhizal Mutualists.</title>
        <authorList>
            <consortium name="DOE Joint Genome Institute"/>
            <consortium name="Mycorrhizal Genomics Consortium"/>
            <person name="Kohler A."/>
            <person name="Kuo A."/>
            <person name="Nagy L.G."/>
            <person name="Floudas D."/>
            <person name="Copeland A."/>
            <person name="Barry K.W."/>
            <person name="Cichocki N."/>
            <person name="Veneault-Fourrey C."/>
            <person name="LaButti K."/>
            <person name="Lindquist E.A."/>
            <person name="Lipzen A."/>
            <person name="Lundell T."/>
            <person name="Morin E."/>
            <person name="Murat C."/>
            <person name="Riley R."/>
            <person name="Ohm R."/>
            <person name="Sun H."/>
            <person name="Tunlid A."/>
            <person name="Henrissat B."/>
            <person name="Grigoriev I.V."/>
            <person name="Hibbett D.S."/>
            <person name="Martin F."/>
        </authorList>
    </citation>
    <scope>NUCLEOTIDE SEQUENCE [LARGE SCALE GENOMIC DNA]</scope>
    <source>
        <strain evidence="2">Ve08.2h10</strain>
    </source>
</reference>
<sequence>SDDTYMESYISTSGVDFKICTIELEDKTEAANCEYLLTLVYLSLPGGRAF</sequence>
<keyword evidence="2" id="KW-1185">Reference proteome</keyword>
<dbReference type="EMBL" id="KN826985">
    <property type="protein sequence ID" value="KIK77443.1"/>
    <property type="molecule type" value="Genomic_DNA"/>
</dbReference>
<dbReference type="Proteomes" id="UP000054538">
    <property type="component" value="Unassembled WGS sequence"/>
</dbReference>
<accession>A0A0D0CQ34</accession>
<organism evidence="1 2">
    <name type="scientific">Paxillus rubicundulus Ve08.2h10</name>
    <dbReference type="NCBI Taxonomy" id="930991"/>
    <lineage>
        <taxon>Eukaryota</taxon>
        <taxon>Fungi</taxon>
        <taxon>Dikarya</taxon>
        <taxon>Basidiomycota</taxon>
        <taxon>Agaricomycotina</taxon>
        <taxon>Agaricomycetes</taxon>
        <taxon>Agaricomycetidae</taxon>
        <taxon>Boletales</taxon>
        <taxon>Paxilineae</taxon>
        <taxon>Paxillaceae</taxon>
        <taxon>Paxillus</taxon>
    </lineage>
</organism>
<dbReference type="HOGENOM" id="CLU_3129843_0_0_1"/>
<feature type="non-terminal residue" evidence="1">
    <location>
        <position position="1"/>
    </location>
</feature>
<evidence type="ECO:0000313" key="1">
    <source>
        <dbReference type="EMBL" id="KIK77443.1"/>
    </source>
</evidence>
<gene>
    <name evidence="1" type="ORF">PAXRUDRAFT_166817</name>
</gene>
<dbReference type="InParanoid" id="A0A0D0CQ34"/>
<evidence type="ECO:0000313" key="2">
    <source>
        <dbReference type="Proteomes" id="UP000054538"/>
    </source>
</evidence>
<protein>
    <submittedName>
        <fullName evidence="1">Uncharacterized protein</fullName>
    </submittedName>
</protein>
<dbReference type="AlphaFoldDB" id="A0A0D0CQ34"/>
<proteinExistence type="predicted"/>
<name>A0A0D0CQ34_9AGAM</name>
<reference evidence="1 2" key="1">
    <citation type="submission" date="2014-04" db="EMBL/GenBank/DDBJ databases">
        <authorList>
            <consortium name="DOE Joint Genome Institute"/>
            <person name="Kuo A."/>
            <person name="Kohler A."/>
            <person name="Jargeat P."/>
            <person name="Nagy L.G."/>
            <person name="Floudas D."/>
            <person name="Copeland A."/>
            <person name="Barry K.W."/>
            <person name="Cichocki N."/>
            <person name="Veneault-Fourrey C."/>
            <person name="LaButti K."/>
            <person name="Lindquist E.A."/>
            <person name="Lipzen A."/>
            <person name="Lundell T."/>
            <person name="Morin E."/>
            <person name="Murat C."/>
            <person name="Sun H."/>
            <person name="Tunlid A."/>
            <person name="Henrissat B."/>
            <person name="Grigoriev I.V."/>
            <person name="Hibbett D.S."/>
            <person name="Martin F."/>
            <person name="Nordberg H.P."/>
            <person name="Cantor M.N."/>
            <person name="Hua S.X."/>
        </authorList>
    </citation>
    <scope>NUCLEOTIDE SEQUENCE [LARGE SCALE GENOMIC DNA]</scope>
    <source>
        <strain evidence="1 2">Ve08.2h10</strain>
    </source>
</reference>